<accession>A0A4C1WRP2</accession>
<name>A0A4C1WRP2_EUMVA</name>
<dbReference type="AlphaFoldDB" id="A0A4C1WRP2"/>
<evidence type="ECO:0000313" key="4">
    <source>
        <dbReference type="Proteomes" id="UP000299102"/>
    </source>
</evidence>
<keyword evidence="2" id="KW-1133">Transmembrane helix</keyword>
<reference evidence="3 4" key="1">
    <citation type="journal article" date="2019" name="Commun. Biol.">
        <title>The bagworm genome reveals a unique fibroin gene that provides high tensile strength.</title>
        <authorList>
            <person name="Kono N."/>
            <person name="Nakamura H."/>
            <person name="Ohtoshi R."/>
            <person name="Tomita M."/>
            <person name="Numata K."/>
            <person name="Arakawa K."/>
        </authorList>
    </citation>
    <scope>NUCLEOTIDE SEQUENCE [LARGE SCALE GENOMIC DNA]</scope>
</reference>
<feature type="transmembrane region" description="Helical" evidence="2">
    <location>
        <begin position="84"/>
        <end position="102"/>
    </location>
</feature>
<evidence type="ECO:0000256" key="2">
    <source>
        <dbReference type="SAM" id="Phobius"/>
    </source>
</evidence>
<feature type="compositionally biased region" description="Polar residues" evidence="1">
    <location>
        <begin position="21"/>
        <end position="33"/>
    </location>
</feature>
<evidence type="ECO:0000256" key="1">
    <source>
        <dbReference type="SAM" id="MobiDB-lite"/>
    </source>
</evidence>
<feature type="region of interest" description="Disordered" evidence="1">
    <location>
        <begin position="1"/>
        <end position="37"/>
    </location>
</feature>
<evidence type="ECO:0000313" key="3">
    <source>
        <dbReference type="EMBL" id="GBP52787.1"/>
    </source>
</evidence>
<organism evidence="3 4">
    <name type="scientific">Eumeta variegata</name>
    <name type="common">Bagworm moth</name>
    <name type="synonym">Eumeta japonica</name>
    <dbReference type="NCBI Taxonomy" id="151549"/>
    <lineage>
        <taxon>Eukaryota</taxon>
        <taxon>Metazoa</taxon>
        <taxon>Ecdysozoa</taxon>
        <taxon>Arthropoda</taxon>
        <taxon>Hexapoda</taxon>
        <taxon>Insecta</taxon>
        <taxon>Pterygota</taxon>
        <taxon>Neoptera</taxon>
        <taxon>Endopterygota</taxon>
        <taxon>Lepidoptera</taxon>
        <taxon>Glossata</taxon>
        <taxon>Ditrysia</taxon>
        <taxon>Tineoidea</taxon>
        <taxon>Psychidae</taxon>
        <taxon>Oiketicinae</taxon>
        <taxon>Eumeta</taxon>
    </lineage>
</organism>
<keyword evidence="2" id="KW-0812">Transmembrane</keyword>
<dbReference type="Proteomes" id="UP000299102">
    <property type="component" value="Unassembled WGS sequence"/>
</dbReference>
<gene>
    <name evidence="3" type="ORF">EVAR_39325_1</name>
</gene>
<dbReference type="EMBL" id="BGZK01000610">
    <property type="protein sequence ID" value="GBP52787.1"/>
    <property type="molecule type" value="Genomic_DNA"/>
</dbReference>
<feature type="compositionally biased region" description="Basic residues" evidence="1">
    <location>
        <begin position="1"/>
        <end position="10"/>
    </location>
</feature>
<comment type="caution">
    <text evidence="3">The sequence shown here is derived from an EMBL/GenBank/DDBJ whole genome shotgun (WGS) entry which is preliminary data.</text>
</comment>
<keyword evidence="2" id="KW-0472">Membrane</keyword>
<protein>
    <submittedName>
        <fullName evidence="3">Uncharacterized protein</fullName>
    </submittedName>
</protein>
<feature type="compositionally biased region" description="Basic and acidic residues" evidence="1">
    <location>
        <begin position="11"/>
        <end position="20"/>
    </location>
</feature>
<sequence length="109" mass="12776">MKSHTRSRFRRQTEDLDEITRSTVRLRNPNNTGHGRESGPIFMLFIIISHNDIVRERNFDTSASPWARAINHFIHVSRYYSGPFVAAGPALHAMFTIFALYLRSFRFYD</sequence>
<keyword evidence="4" id="KW-1185">Reference proteome</keyword>
<proteinExistence type="predicted"/>